<dbReference type="SUPFAM" id="SSF53300">
    <property type="entry name" value="vWA-like"/>
    <property type="match status" value="1"/>
</dbReference>
<sequence length="73" mass="7727">MNTANKLPLIKSYFQLLVGELTEKDTVSIVVYAGAAGVVLPPTKGNEKEKIITAINNLEAGGSTAGFVNEYLT</sequence>
<dbReference type="OrthoDB" id="9805121at2"/>
<organism evidence="1 2">
    <name type="scientific">Okeania hirsuta</name>
    <dbReference type="NCBI Taxonomy" id="1458930"/>
    <lineage>
        <taxon>Bacteria</taxon>
        <taxon>Bacillati</taxon>
        <taxon>Cyanobacteriota</taxon>
        <taxon>Cyanophyceae</taxon>
        <taxon>Oscillatoriophycideae</taxon>
        <taxon>Oscillatoriales</taxon>
        <taxon>Microcoleaceae</taxon>
        <taxon>Okeania</taxon>
    </lineage>
</organism>
<evidence type="ECO:0000313" key="1">
    <source>
        <dbReference type="EMBL" id="RQH27881.1"/>
    </source>
</evidence>
<evidence type="ECO:0000313" key="2">
    <source>
        <dbReference type="Proteomes" id="UP000269154"/>
    </source>
</evidence>
<dbReference type="InterPro" id="IPR036465">
    <property type="entry name" value="vWFA_dom_sf"/>
</dbReference>
<dbReference type="Gene3D" id="3.40.50.410">
    <property type="entry name" value="von Willebrand factor, type A domain"/>
    <property type="match status" value="1"/>
</dbReference>
<keyword evidence="2" id="KW-1185">Reference proteome</keyword>
<comment type="caution">
    <text evidence="1">The sequence shown here is derived from an EMBL/GenBank/DDBJ whole genome shotgun (WGS) entry which is preliminary data.</text>
</comment>
<dbReference type="Proteomes" id="UP000269154">
    <property type="component" value="Unassembled WGS sequence"/>
</dbReference>
<accession>A0A3N6P269</accession>
<dbReference type="EMBL" id="RCBY01000226">
    <property type="protein sequence ID" value="RQH27881.1"/>
    <property type="molecule type" value="Genomic_DNA"/>
</dbReference>
<reference evidence="1 2" key="1">
    <citation type="journal article" date="2018" name="ACS Chem. Biol.">
        <title>Ketoreductase domain dysfunction expands chemodiversity: malyngamide biosynthesis in the cyanobacterium Okeania hirsuta.</title>
        <authorList>
            <person name="Moss N.A."/>
            <person name="Leao T."/>
            <person name="Rankin M."/>
            <person name="McCullough T.M."/>
            <person name="Qu P."/>
            <person name="Korobeynikov A."/>
            <person name="Smith J.L."/>
            <person name="Gerwick L."/>
            <person name="Gerwick W.H."/>
        </authorList>
    </citation>
    <scope>NUCLEOTIDE SEQUENCE [LARGE SCALE GENOMIC DNA]</scope>
    <source>
        <strain evidence="1 2">PAB10Feb10-1</strain>
    </source>
</reference>
<proteinExistence type="predicted"/>
<protein>
    <submittedName>
        <fullName evidence="1">VWA domain-containing protein</fullName>
    </submittedName>
</protein>
<name>A0A3N6P269_9CYAN</name>
<gene>
    <name evidence="1" type="ORF">D5R40_26375</name>
</gene>
<dbReference type="AlphaFoldDB" id="A0A3N6P269"/>